<dbReference type="AlphaFoldDB" id="X1QWB1"/>
<comment type="caution">
    <text evidence="1">The sequence shown here is derived from an EMBL/GenBank/DDBJ whole genome shotgun (WGS) entry which is preliminary data.</text>
</comment>
<gene>
    <name evidence="1" type="ORF">S12H4_07171</name>
</gene>
<sequence>EELEYLGNKYGMVSDRAICRHLQRSPNAIRIIALRKLHSNRKANFYSARELTRALGKADSKTIVSWALAGWLQVRKSTVRAGEFNAWLFRDKNIIKFLREKPWLFDPQKMPEHYFRSIIRKEYERDPWYNCEQAAALLGVITDDAIQRYIRHGWLSAVKKPGGPWQGVWIIRRSAIEKFLANDPRPKHKFETSSLSRKRAARKNGSPLRLLVIWSVLCSNCGETVVVKADPSLRGPQVKQLFIHLYTNGACSHGLICNLAYNRSQLNSIPEEAHA</sequence>
<dbReference type="EMBL" id="BARW01002609">
    <property type="protein sequence ID" value="GAI59086.1"/>
    <property type="molecule type" value="Genomic_DNA"/>
</dbReference>
<proteinExistence type="predicted"/>
<accession>X1QWB1</accession>
<reference evidence="1" key="1">
    <citation type="journal article" date="2014" name="Front. Microbiol.">
        <title>High frequency of phylogenetically diverse reductive dehalogenase-homologous genes in deep subseafloor sedimentary metagenomes.</title>
        <authorList>
            <person name="Kawai M."/>
            <person name="Futagami T."/>
            <person name="Toyoda A."/>
            <person name="Takaki Y."/>
            <person name="Nishi S."/>
            <person name="Hori S."/>
            <person name="Arai W."/>
            <person name="Tsubouchi T."/>
            <person name="Morono Y."/>
            <person name="Uchiyama I."/>
            <person name="Ito T."/>
            <person name="Fujiyama A."/>
            <person name="Inagaki F."/>
            <person name="Takami H."/>
        </authorList>
    </citation>
    <scope>NUCLEOTIDE SEQUENCE</scope>
    <source>
        <strain evidence="1">Expedition CK06-06</strain>
    </source>
</reference>
<protein>
    <submittedName>
        <fullName evidence="1">Uncharacterized protein</fullName>
    </submittedName>
</protein>
<evidence type="ECO:0000313" key="1">
    <source>
        <dbReference type="EMBL" id="GAI59086.1"/>
    </source>
</evidence>
<name>X1QWB1_9ZZZZ</name>
<feature type="non-terminal residue" evidence="1">
    <location>
        <position position="1"/>
    </location>
</feature>
<organism evidence="1">
    <name type="scientific">marine sediment metagenome</name>
    <dbReference type="NCBI Taxonomy" id="412755"/>
    <lineage>
        <taxon>unclassified sequences</taxon>
        <taxon>metagenomes</taxon>
        <taxon>ecological metagenomes</taxon>
    </lineage>
</organism>